<sequence>MSTYSANLSETNPEAARAALQALTDHAEQLKAQLSDIRCGLSSADPEDVFNSGCESAVMELVTLHGYPQNEAEDDAAMILGVAAAFVADTGCAAMERLTGHLWMPDADGHMGIA</sequence>
<evidence type="ECO:0000313" key="2">
    <source>
        <dbReference type="Proteomes" id="UP000218944"/>
    </source>
</evidence>
<dbReference type="Proteomes" id="UP000218944">
    <property type="component" value="Unassembled WGS sequence"/>
</dbReference>
<keyword evidence="2" id="KW-1185">Reference proteome</keyword>
<name>A0A2A2D2Q4_9ACTN</name>
<gene>
    <name evidence="1" type="ORF">CK936_22610</name>
</gene>
<dbReference type="EMBL" id="NSJV01000428">
    <property type="protein sequence ID" value="PAU46713.1"/>
    <property type="molecule type" value="Genomic_DNA"/>
</dbReference>
<dbReference type="AlphaFoldDB" id="A0A2A2D2Q4"/>
<organism evidence="1 2">
    <name type="scientific">Streptomyces albireticuli</name>
    <dbReference type="NCBI Taxonomy" id="1940"/>
    <lineage>
        <taxon>Bacteria</taxon>
        <taxon>Bacillati</taxon>
        <taxon>Actinomycetota</taxon>
        <taxon>Actinomycetes</taxon>
        <taxon>Kitasatosporales</taxon>
        <taxon>Streptomycetaceae</taxon>
        <taxon>Streptomyces</taxon>
    </lineage>
</organism>
<reference evidence="1 2" key="1">
    <citation type="submission" date="2017-08" db="EMBL/GenBank/DDBJ databases">
        <title>Genome sequence of Streptomyces albireticuli NRRL B-1670.</title>
        <authorList>
            <person name="Graham D.E."/>
            <person name="Mahan K.M."/>
            <person name="Klingeman D.M."/>
            <person name="Hettich R.L."/>
            <person name="Parry R.J."/>
            <person name="Spain J.C."/>
        </authorList>
    </citation>
    <scope>NUCLEOTIDE SEQUENCE [LARGE SCALE GENOMIC DNA]</scope>
    <source>
        <strain evidence="1 2">NRRL B-1670</strain>
    </source>
</reference>
<comment type="caution">
    <text evidence="1">The sequence shown here is derived from an EMBL/GenBank/DDBJ whole genome shotgun (WGS) entry which is preliminary data.</text>
</comment>
<evidence type="ECO:0000313" key="1">
    <source>
        <dbReference type="EMBL" id="PAU46713.1"/>
    </source>
</evidence>
<dbReference type="RefSeq" id="WP_095582776.1">
    <property type="nucleotide sequence ID" value="NZ_JAJQQS010000028.1"/>
</dbReference>
<proteinExistence type="predicted"/>
<protein>
    <submittedName>
        <fullName evidence="1">Uncharacterized protein</fullName>
    </submittedName>
</protein>
<accession>A0A2A2D2Q4</accession>